<dbReference type="CDD" id="cd21990">
    <property type="entry name" value="HMG-box_CIC-like"/>
    <property type="match status" value="1"/>
</dbReference>
<accession>A0A2G8LH93</accession>
<evidence type="ECO:0000256" key="1">
    <source>
        <dbReference type="ARBA" id="ARBA00022491"/>
    </source>
</evidence>
<keyword evidence="3" id="KW-0805">Transcription regulation</keyword>
<dbReference type="InterPro" id="IPR052412">
    <property type="entry name" value="CC-Dev_Transcription_Reg"/>
</dbReference>
<keyword evidence="6 7" id="KW-0539">Nucleus</keyword>
<dbReference type="Pfam" id="PF00505">
    <property type="entry name" value="HMG_box"/>
    <property type="match status" value="1"/>
</dbReference>
<keyword evidence="2" id="KW-0597">Phosphoprotein</keyword>
<feature type="region of interest" description="Disordered" evidence="8">
    <location>
        <begin position="378"/>
        <end position="455"/>
    </location>
</feature>
<evidence type="ECO:0000256" key="8">
    <source>
        <dbReference type="SAM" id="MobiDB-lite"/>
    </source>
</evidence>
<evidence type="ECO:0000259" key="9">
    <source>
        <dbReference type="PROSITE" id="PS50118"/>
    </source>
</evidence>
<keyword evidence="11" id="KW-1185">Reference proteome</keyword>
<keyword evidence="4 7" id="KW-0238">DNA-binding</keyword>
<feature type="compositionally biased region" description="Basic and acidic residues" evidence="8">
    <location>
        <begin position="117"/>
        <end position="136"/>
    </location>
</feature>
<dbReference type="InterPro" id="IPR036910">
    <property type="entry name" value="HMG_box_dom_sf"/>
</dbReference>
<protein>
    <submittedName>
        <fullName evidence="10">Putative flocculation protein FLO11</fullName>
    </submittedName>
</protein>
<dbReference type="GO" id="GO:0000977">
    <property type="term" value="F:RNA polymerase II transcription regulatory region sequence-specific DNA binding"/>
    <property type="evidence" value="ECO:0007669"/>
    <property type="project" value="TreeGrafter"/>
</dbReference>
<dbReference type="PROSITE" id="PS50118">
    <property type="entry name" value="HMG_BOX_2"/>
    <property type="match status" value="1"/>
</dbReference>
<evidence type="ECO:0000256" key="4">
    <source>
        <dbReference type="ARBA" id="ARBA00023125"/>
    </source>
</evidence>
<dbReference type="GO" id="GO:0005634">
    <property type="term" value="C:nucleus"/>
    <property type="evidence" value="ECO:0007669"/>
    <property type="project" value="UniProtKB-UniRule"/>
</dbReference>
<feature type="compositionally biased region" description="Polar residues" evidence="8">
    <location>
        <begin position="265"/>
        <end position="286"/>
    </location>
</feature>
<dbReference type="InterPro" id="IPR009071">
    <property type="entry name" value="HMG_box_dom"/>
</dbReference>
<reference evidence="10 11" key="1">
    <citation type="journal article" date="2017" name="PLoS Biol.">
        <title>The sea cucumber genome provides insights into morphological evolution and visceral regeneration.</title>
        <authorList>
            <person name="Zhang X."/>
            <person name="Sun L."/>
            <person name="Yuan J."/>
            <person name="Sun Y."/>
            <person name="Gao Y."/>
            <person name="Zhang L."/>
            <person name="Li S."/>
            <person name="Dai H."/>
            <person name="Hamel J.F."/>
            <person name="Liu C."/>
            <person name="Yu Y."/>
            <person name="Liu S."/>
            <person name="Lin W."/>
            <person name="Guo K."/>
            <person name="Jin S."/>
            <person name="Xu P."/>
            <person name="Storey K.B."/>
            <person name="Huan P."/>
            <person name="Zhang T."/>
            <person name="Zhou Y."/>
            <person name="Zhang J."/>
            <person name="Lin C."/>
            <person name="Li X."/>
            <person name="Xing L."/>
            <person name="Huo D."/>
            <person name="Sun M."/>
            <person name="Wang L."/>
            <person name="Mercier A."/>
            <person name="Li F."/>
            <person name="Yang H."/>
            <person name="Xiang J."/>
        </authorList>
    </citation>
    <scope>NUCLEOTIDE SEQUENCE [LARGE SCALE GENOMIC DNA]</scope>
    <source>
        <strain evidence="10">Shaxun</strain>
        <tissue evidence="10">Muscle</tissue>
    </source>
</reference>
<gene>
    <name evidence="10" type="ORF">BSL78_03510</name>
</gene>
<dbReference type="SUPFAM" id="SSF47095">
    <property type="entry name" value="HMG-box"/>
    <property type="match status" value="1"/>
</dbReference>
<evidence type="ECO:0000313" key="10">
    <source>
        <dbReference type="EMBL" id="PIK59592.1"/>
    </source>
</evidence>
<keyword evidence="5" id="KW-0804">Transcription</keyword>
<feature type="region of interest" description="Disordered" evidence="8">
    <location>
        <begin position="207"/>
        <end position="337"/>
    </location>
</feature>
<evidence type="ECO:0000256" key="5">
    <source>
        <dbReference type="ARBA" id="ARBA00023163"/>
    </source>
</evidence>
<feature type="region of interest" description="Disordered" evidence="8">
    <location>
        <begin position="525"/>
        <end position="555"/>
    </location>
</feature>
<evidence type="ECO:0000256" key="6">
    <source>
        <dbReference type="ARBA" id="ARBA00023242"/>
    </source>
</evidence>
<dbReference type="STRING" id="307972.A0A2G8LH93"/>
<feature type="compositionally biased region" description="Low complexity" evidence="8">
    <location>
        <begin position="293"/>
        <end position="309"/>
    </location>
</feature>
<dbReference type="AlphaFoldDB" id="A0A2G8LH93"/>
<evidence type="ECO:0000256" key="3">
    <source>
        <dbReference type="ARBA" id="ARBA00023015"/>
    </source>
</evidence>
<feature type="compositionally biased region" description="Basic and acidic residues" evidence="8">
    <location>
        <begin position="433"/>
        <end position="443"/>
    </location>
</feature>
<feature type="compositionally biased region" description="Basic and acidic residues" evidence="8">
    <location>
        <begin position="244"/>
        <end position="253"/>
    </location>
</feature>
<dbReference type="Proteomes" id="UP000230750">
    <property type="component" value="Unassembled WGS sequence"/>
</dbReference>
<feature type="compositionally biased region" description="Acidic residues" evidence="8">
    <location>
        <begin position="379"/>
        <end position="393"/>
    </location>
</feature>
<dbReference type="FunFam" id="1.10.30.10:FF:000010">
    <property type="entry name" value="Capicua transcriptional repressor b"/>
    <property type="match status" value="1"/>
</dbReference>
<feature type="DNA-binding region" description="HMG box" evidence="7">
    <location>
        <begin position="135"/>
        <end position="203"/>
    </location>
</feature>
<keyword evidence="1" id="KW-0678">Repressor</keyword>
<comment type="caution">
    <text evidence="10">The sequence shown here is derived from an EMBL/GenBank/DDBJ whole genome shotgun (WGS) entry which is preliminary data.</text>
</comment>
<feature type="region of interest" description="Disordered" evidence="8">
    <location>
        <begin position="48"/>
        <end position="138"/>
    </location>
</feature>
<dbReference type="SMART" id="SM00398">
    <property type="entry name" value="HMG"/>
    <property type="match status" value="1"/>
</dbReference>
<proteinExistence type="predicted"/>
<evidence type="ECO:0000256" key="2">
    <source>
        <dbReference type="ARBA" id="ARBA00022553"/>
    </source>
</evidence>
<feature type="region of interest" description="Disordered" evidence="8">
    <location>
        <begin position="982"/>
        <end position="1008"/>
    </location>
</feature>
<dbReference type="InterPro" id="IPR058607">
    <property type="entry name" value="HMG-box_Cic-like"/>
</dbReference>
<dbReference type="PANTHER" id="PTHR13059:SF13">
    <property type="entry name" value="PROTEIN CAPICUA HOMOLOG"/>
    <property type="match status" value="1"/>
</dbReference>
<dbReference type="GO" id="GO:0000981">
    <property type="term" value="F:DNA-binding transcription factor activity, RNA polymerase II-specific"/>
    <property type="evidence" value="ECO:0007669"/>
    <property type="project" value="TreeGrafter"/>
</dbReference>
<sequence length="1033" mass="113884">MKDRLSPYCDFNIYLTLSLDWSCAVPPGHVPVFFWHSLVPIFNISHPNKPPANPTTTTESEKAAVLESQSEEPSNPALPKKTSDNKSVAYLLNESSPSTGPPSKRRSHSLSSLPKENSQDKALRSPKKIRDKDHVRRPMNAFMIFSKRHRSRVHQMHPNQDNRTVSKILGEWWYALKPNEKQEYHALAFQVKEAHYKAHPDWKWCSRERKKSGSSSTAGTPHPPSPGTPHPPSPGTPHPPSPSRLEEDPETKTDGPLQSVEEVEQTSASPSVASFATRMMNNQSSIPPKKRSLSLSHISEQQQQQSTEQRLTAVCSQVAPPPPRRKRLESEETLSDEERMVIDEDGDDDVIADDVEVPAEAMKPIDEERKDLDLKCTEDVADSDSETESETETIENKVFPQQRFQSIKPQADITYRPRAIKALPETSSSGRDSGSDTREEHPRPISSFNPQGTVFKAHSPRRNYVKAFHEYQPWSDSEAVEGNLSPRRTSLDSAAVQEEHKQSKPLVKDVKPLVVPVSVKEQPRAKVEVSSGDQLSVGKTQGGVPGSKGTVRGVQDGVVPNQGMVTIVPVQTLPISNQLQCISIPAQVNTGKPDPTIPSQQLTFKTSSNQVTIIGNQQQFPVIPLVPSAAPPPPNPILCLPTVKWYHLQPFIPQYRRTAVEHFKSCHLFSRTTSQRGRLQCTCLGCRPTGTSRLGGVDDSAGASSIYRFPSTIFRAFSTTVNVRFGRCSIQWLDRTACACCTVTDASKRLHTHHNSPAICTVETGPTISHVKRKVKIEDYVLHMKEERSLAAGEFAFRFLRIVFETIHSWECWTGSCTACTQGDNHYHHTAVCCCPHAAPAPSGPRDLISIVRSTTADHSTALDVPRLQSPIGAIISPKQVPSLAAPINVQSGQTSTTSFGTTIPIQTLQHNPVTQSIPVHTLQHQQHHQQHHQQQAIHMSTAVVTGPTTASAATTTDSHARNDSISECARQRYIDVGKPVNATLHRPAGSAAGRGDRHPYGDDSPTATRTEYLVAGRDLRCPAATDAADPHR</sequence>
<dbReference type="Gene3D" id="1.10.30.10">
    <property type="entry name" value="High mobility group box domain"/>
    <property type="match status" value="1"/>
</dbReference>
<name>A0A2G8LH93_STIJA</name>
<dbReference type="OrthoDB" id="10051111at2759"/>
<evidence type="ECO:0000313" key="11">
    <source>
        <dbReference type="Proteomes" id="UP000230750"/>
    </source>
</evidence>
<feature type="compositionally biased region" description="Pro residues" evidence="8">
    <location>
        <begin position="221"/>
        <end position="242"/>
    </location>
</feature>
<feature type="domain" description="HMG box" evidence="9">
    <location>
        <begin position="135"/>
        <end position="203"/>
    </location>
</feature>
<evidence type="ECO:0000256" key="7">
    <source>
        <dbReference type="PROSITE-ProRule" id="PRU00267"/>
    </source>
</evidence>
<dbReference type="EMBL" id="MRZV01000079">
    <property type="protein sequence ID" value="PIK59592.1"/>
    <property type="molecule type" value="Genomic_DNA"/>
</dbReference>
<dbReference type="PANTHER" id="PTHR13059">
    <property type="entry name" value="HMG-BOX TRANSCRIPTION FACTOR BBX"/>
    <property type="match status" value="1"/>
</dbReference>
<organism evidence="10 11">
    <name type="scientific">Stichopus japonicus</name>
    <name type="common">Sea cucumber</name>
    <dbReference type="NCBI Taxonomy" id="307972"/>
    <lineage>
        <taxon>Eukaryota</taxon>
        <taxon>Metazoa</taxon>
        <taxon>Echinodermata</taxon>
        <taxon>Eleutherozoa</taxon>
        <taxon>Echinozoa</taxon>
        <taxon>Holothuroidea</taxon>
        <taxon>Aspidochirotacea</taxon>
        <taxon>Aspidochirotida</taxon>
        <taxon>Stichopodidae</taxon>
        <taxon>Apostichopus</taxon>
    </lineage>
</organism>